<evidence type="ECO:0008006" key="4">
    <source>
        <dbReference type="Google" id="ProtNLM"/>
    </source>
</evidence>
<dbReference type="PATRIC" id="fig|585524.9.peg.1362"/>
<name>D4YRX6_9LACO</name>
<feature type="transmembrane region" description="Helical" evidence="1">
    <location>
        <begin position="54"/>
        <end position="74"/>
    </location>
</feature>
<sequence length="109" mass="12170">MLLIILIPVIGILAAGLVTKIFPKAQFKGYDVLPFFFIPSCNLITNLQNRPSFLPYGFLLFFLLAIVLTIGAAVKEKNIALGKTIHKLWGYLSLCSVMWYLGLICMMMA</sequence>
<evidence type="ECO:0000313" key="3">
    <source>
        <dbReference type="Proteomes" id="UP000004069"/>
    </source>
</evidence>
<dbReference type="InterPro" id="IPR024515">
    <property type="entry name" value="DUF3397"/>
</dbReference>
<dbReference type="EMBL" id="ADNY01000011">
    <property type="protein sequence ID" value="EFG56070.1"/>
    <property type="molecule type" value="Genomic_DNA"/>
</dbReference>
<organism evidence="2 3">
    <name type="scientific">Lactobacillus amylolyticus DSM 11664</name>
    <dbReference type="NCBI Taxonomy" id="585524"/>
    <lineage>
        <taxon>Bacteria</taxon>
        <taxon>Bacillati</taxon>
        <taxon>Bacillota</taxon>
        <taxon>Bacilli</taxon>
        <taxon>Lactobacillales</taxon>
        <taxon>Lactobacillaceae</taxon>
        <taxon>Lactobacillus</taxon>
    </lineage>
</organism>
<evidence type="ECO:0000256" key="1">
    <source>
        <dbReference type="SAM" id="Phobius"/>
    </source>
</evidence>
<comment type="caution">
    <text evidence="2">The sequence shown here is derived from an EMBL/GenBank/DDBJ whole genome shotgun (WGS) entry which is preliminary data.</text>
</comment>
<dbReference type="STRING" id="83683.B1745_04120"/>
<dbReference type="OrthoDB" id="2325655at2"/>
<protein>
    <recommendedName>
        <fullName evidence="4">DUF3397 domain-containing protein</fullName>
    </recommendedName>
</protein>
<keyword evidence="1" id="KW-0472">Membrane</keyword>
<feature type="transmembrane region" description="Helical" evidence="1">
    <location>
        <begin position="89"/>
        <end position="108"/>
    </location>
</feature>
<evidence type="ECO:0000313" key="2">
    <source>
        <dbReference type="EMBL" id="EFG56070.1"/>
    </source>
</evidence>
<keyword evidence="1" id="KW-0812">Transmembrane</keyword>
<keyword evidence="1" id="KW-1133">Transmembrane helix</keyword>
<dbReference type="Pfam" id="PF11877">
    <property type="entry name" value="DUF3397"/>
    <property type="match status" value="1"/>
</dbReference>
<dbReference type="Proteomes" id="UP000004069">
    <property type="component" value="Unassembled WGS sequence"/>
</dbReference>
<keyword evidence="3" id="KW-1185">Reference proteome</keyword>
<dbReference type="AlphaFoldDB" id="D4YRX6"/>
<dbReference type="RefSeq" id="WP_006351408.1">
    <property type="nucleotide sequence ID" value="NZ_ADNY01000011.1"/>
</dbReference>
<proteinExistence type="predicted"/>
<accession>D4YRX6</accession>
<dbReference type="eggNOG" id="ENOG5030UEB">
    <property type="taxonomic scope" value="Bacteria"/>
</dbReference>
<gene>
    <name evidence="2" type="ORF">HMPREF0493_0254</name>
</gene>
<reference evidence="2 3" key="1">
    <citation type="submission" date="2010-04" db="EMBL/GenBank/DDBJ databases">
        <authorList>
            <person name="Muzny D."/>
            <person name="Qin X."/>
            <person name="Deng J."/>
            <person name="Jiang H."/>
            <person name="Liu Y."/>
            <person name="Qu J."/>
            <person name="Song X.-Z."/>
            <person name="Zhang L."/>
            <person name="Thornton R."/>
            <person name="Coyle M."/>
            <person name="Francisco L."/>
            <person name="Jackson L."/>
            <person name="Javaid M."/>
            <person name="Korchina V."/>
            <person name="Kovar C."/>
            <person name="Mata R."/>
            <person name="Mathew T."/>
            <person name="Ngo R."/>
            <person name="Nguyen L."/>
            <person name="Nguyen N."/>
            <person name="Okwuonu G."/>
            <person name="Ongeri F."/>
            <person name="Pham C."/>
            <person name="Simmons D."/>
            <person name="Wilczek-Boney K."/>
            <person name="Hale W."/>
            <person name="Jakkamsetti A."/>
            <person name="Pham P."/>
            <person name="Ruth R."/>
            <person name="San Lucas F."/>
            <person name="Warren J."/>
            <person name="Zhang J."/>
            <person name="Zhao Z."/>
            <person name="Zhou C."/>
            <person name="Zhu D."/>
            <person name="Lee S."/>
            <person name="Bess C."/>
            <person name="Blankenburg K."/>
            <person name="Forbes L."/>
            <person name="Fu Q."/>
            <person name="Gubbala S."/>
            <person name="Hirani K."/>
            <person name="Jayaseelan J.C."/>
            <person name="Lara F."/>
            <person name="Munidasa M."/>
            <person name="Palculict T."/>
            <person name="Patil S."/>
            <person name="Pu L.-L."/>
            <person name="Saada N."/>
            <person name="Tang L."/>
            <person name="Weissenberger G."/>
            <person name="Zhu Y."/>
            <person name="Hemphill L."/>
            <person name="Shang Y."/>
            <person name="Youmans B."/>
            <person name="Ayvaz T."/>
            <person name="Ross M."/>
            <person name="Santibanez J."/>
            <person name="Aqrawi P."/>
            <person name="Gross S."/>
            <person name="Joshi V."/>
            <person name="Fowler G."/>
            <person name="Nazareth L."/>
            <person name="Reid J."/>
            <person name="Worley K."/>
            <person name="Petrosino J."/>
            <person name="Highlander S."/>
            <person name="Gibbs R."/>
        </authorList>
    </citation>
    <scope>NUCLEOTIDE SEQUENCE [LARGE SCALE GENOMIC DNA]</scope>
    <source>
        <strain evidence="2 3">DSM 11664</strain>
    </source>
</reference>